<dbReference type="Proteomes" id="UP000001106">
    <property type="component" value="Chromosome"/>
</dbReference>
<dbReference type="EMBL" id="CP000743">
    <property type="protein sequence ID" value="ABR56032.1"/>
    <property type="molecule type" value="Genomic_DNA"/>
</dbReference>
<organism evidence="1 2">
    <name type="scientific">Methanococcus aeolicus (strain ATCC BAA-1280 / DSM 17508 / OCM 812 / Nankai-3)</name>
    <dbReference type="NCBI Taxonomy" id="419665"/>
    <lineage>
        <taxon>Archaea</taxon>
        <taxon>Methanobacteriati</taxon>
        <taxon>Methanobacteriota</taxon>
        <taxon>Methanomada group</taxon>
        <taxon>Methanococci</taxon>
        <taxon>Methanococcales</taxon>
        <taxon>Methanococcaceae</taxon>
        <taxon>Methanococcus</taxon>
    </lineage>
</organism>
<gene>
    <name evidence="1" type="ordered locus">Maeo_0446</name>
</gene>
<keyword evidence="2" id="KW-1185">Reference proteome</keyword>
<dbReference type="GeneID" id="69064484"/>
<dbReference type="eggNOG" id="arCOG12040">
    <property type="taxonomic scope" value="Archaea"/>
</dbReference>
<evidence type="ECO:0000313" key="2">
    <source>
        <dbReference type="Proteomes" id="UP000001106"/>
    </source>
</evidence>
<dbReference type="KEGG" id="mae:Maeo_0446"/>
<dbReference type="RefSeq" id="WP_011973164.1">
    <property type="nucleotide sequence ID" value="NC_009635.1"/>
</dbReference>
<dbReference type="AlphaFoldDB" id="A6UU60"/>
<protein>
    <submittedName>
        <fullName evidence="1">Uncharacterized protein</fullName>
    </submittedName>
</protein>
<name>A6UU60_META3</name>
<sequence length="476" mass="53455">MLRKSFTILLAILLLASPVSAFFSFDFSISQSSAITGATIATEAIADTMVSNYIDENHPEYSGAYTAVSLIFDPMGKIVGKLSSNGVKYANKLYEYSKKADNGKNIVNSDDLNKIFDKDIIEEFAKKESKGYSPKTVAGNAVNLLDEGVEPENINKLFKDAVKNDKKLGWIDNRISKLKDKGVEIKTTNNIIKNSDKPNNALKKAVDETNKLSKMGISKSSISKITKNANNIDDLTKQRKVIGDLKRRKISKEAINKLIENGYDLEKSRDVIKELRNKGIKTKTINKLIENGYDVTKFNKEFKAITNSDPKLMKKLAKYINSWDIKRINPLDVSGGSQKLVKVFNARGIRTIVKDKDTGEIRGEVNNFAVLKVGNDKFGLKHIINRHEADFKKIFNIKEDDEIIKKIKETLESPSDKPKYGLNPKIGKYGKYEYHIYKKFGDNQYLLIALDDSGSITTAIPTTKYSKVETFMDGLE</sequence>
<accession>A6UU60</accession>
<dbReference type="STRING" id="419665.Maeo_0446"/>
<proteinExistence type="predicted"/>
<evidence type="ECO:0000313" key="1">
    <source>
        <dbReference type="EMBL" id="ABR56032.1"/>
    </source>
</evidence>
<reference evidence="1" key="1">
    <citation type="submission" date="2007-06" db="EMBL/GenBank/DDBJ databases">
        <title>Complete sequence of Methanococcus aeolicus Nankai-3.</title>
        <authorList>
            <consortium name="US DOE Joint Genome Institute"/>
            <person name="Copeland A."/>
            <person name="Lucas S."/>
            <person name="Lapidus A."/>
            <person name="Barry K."/>
            <person name="Glavina del Rio T."/>
            <person name="Dalin E."/>
            <person name="Tice H."/>
            <person name="Pitluck S."/>
            <person name="Chain P."/>
            <person name="Malfatti S."/>
            <person name="Shin M."/>
            <person name="Vergez L."/>
            <person name="Schmutz J."/>
            <person name="Larimer F."/>
            <person name="Land M."/>
            <person name="Hauser L."/>
            <person name="Kyrpides N."/>
            <person name="Lykidis A."/>
            <person name="Sieprawska-Lupa M."/>
            <person name="Whitman W.B."/>
            <person name="Richardson P."/>
        </authorList>
    </citation>
    <scope>NUCLEOTIDE SEQUENCE [LARGE SCALE GENOMIC DNA]</scope>
    <source>
        <strain evidence="1">Nankai-3</strain>
    </source>
</reference>
<dbReference type="HOGENOM" id="CLU_573199_0_0_2"/>